<dbReference type="Gene3D" id="2.60.120.200">
    <property type="match status" value="1"/>
</dbReference>
<organism evidence="8 9">
    <name type="scientific">Culex pipiens pipiens</name>
    <name type="common">Northern house mosquito</name>
    <dbReference type="NCBI Taxonomy" id="38569"/>
    <lineage>
        <taxon>Eukaryota</taxon>
        <taxon>Metazoa</taxon>
        <taxon>Ecdysozoa</taxon>
        <taxon>Arthropoda</taxon>
        <taxon>Hexapoda</taxon>
        <taxon>Insecta</taxon>
        <taxon>Pterygota</taxon>
        <taxon>Neoptera</taxon>
        <taxon>Endopterygota</taxon>
        <taxon>Diptera</taxon>
        <taxon>Nematocera</taxon>
        <taxon>Culicoidea</taxon>
        <taxon>Culicidae</taxon>
        <taxon>Culicinae</taxon>
        <taxon>Culicini</taxon>
        <taxon>Culex</taxon>
        <taxon>Culex</taxon>
    </lineage>
</organism>
<feature type="non-terminal residue" evidence="8">
    <location>
        <position position="168"/>
    </location>
</feature>
<comment type="subcellular location">
    <subcellularLocation>
        <location evidence="1">Membrane</location>
        <topology evidence="1">Single-pass type I membrane protein</topology>
    </subcellularLocation>
</comment>
<keyword evidence="3" id="KW-0732">Signal</keyword>
<dbReference type="PROSITE" id="PS51328">
    <property type="entry name" value="L_LECTIN_LIKE"/>
    <property type="match status" value="1"/>
</dbReference>
<dbReference type="InterPro" id="IPR005052">
    <property type="entry name" value="Lectin_leg"/>
</dbReference>
<protein>
    <recommendedName>
        <fullName evidence="7">L-type lectin-like domain-containing protein</fullName>
    </recommendedName>
</protein>
<feature type="compositionally biased region" description="Basic residues" evidence="6">
    <location>
        <begin position="91"/>
        <end position="101"/>
    </location>
</feature>
<evidence type="ECO:0000256" key="1">
    <source>
        <dbReference type="ARBA" id="ARBA00004479"/>
    </source>
</evidence>
<gene>
    <name evidence="8" type="ORF">pipiens_000307</name>
</gene>
<keyword evidence="5" id="KW-0472">Membrane</keyword>
<accession>A0ABD1DB77</accession>
<evidence type="ECO:0000256" key="2">
    <source>
        <dbReference type="ARBA" id="ARBA00022692"/>
    </source>
</evidence>
<name>A0ABD1DB77_CULPP</name>
<dbReference type="InterPro" id="IPR051136">
    <property type="entry name" value="Intracellular_Lectin-GPT"/>
</dbReference>
<evidence type="ECO:0000256" key="6">
    <source>
        <dbReference type="SAM" id="MobiDB-lite"/>
    </source>
</evidence>
<keyword evidence="4" id="KW-1133">Transmembrane helix</keyword>
<keyword evidence="9" id="KW-1185">Reference proteome</keyword>
<evidence type="ECO:0000313" key="8">
    <source>
        <dbReference type="EMBL" id="KAL1395759.1"/>
    </source>
</evidence>
<dbReference type="GO" id="GO:0016020">
    <property type="term" value="C:membrane"/>
    <property type="evidence" value="ECO:0007669"/>
    <property type="project" value="UniProtKB-SubCell"/>
</dbReference>
<evidence type="ECO:0000313" key="9">
    <source>
        <dbReference type="Proteomes" id="UP001562425"/>
    </source>
</evidence>
<dbReference type="AlphaFoldDB" id="A0ABD1DB77"/>
<feature type="region of interest" description="Disordered" evidence="6">
    <location>
        <begin position="84"/>
        <end position="106"/>
    </location>
</feature>
<sequence>MTNNVQDFLSFRAENVVLPKNGHFGLLAATGGLADDYDVLHFLTTSLHIPGQGTDEVPANHDQAKLTQEFEDYQKILEQQKKKSIAGNIRKSSRRRLKRPRTTSGKLDDMRNLVNDMRDGMNQVKLGVACFQQDATTVSASQHTMPELRRNDGLPGDDYVALLVIVGE</sequence>
<evidence type="ECO:0000259" key="7">
    <source>
        <dbReference type="PROSITE" id="PS51328"/>
    </source>
</evidence>
<dbReference type="EMBL" id="JBEHCU010006998">
    <property type="protein sequence ID" value="KAL1395759.1"/>
    <property type="molecule type" value="Genomic_DNA"/>
</dbReference>
<dbReference type="PANTHER" id="PTHR12223:SF28">
    <property type="entry name" value="LECTIN, MANNOSE BINDING 1 LIKE"/>
    <property type="match status" value="1"/>
</dbReference>
<feature type="domain" description="L-type lectin-like" evidence="7">
    <location>
        <begin position="1"/>
        <end position="47"/>
    </location>
</feature>
<reference evidence="8 9" key="1">
    <citation type="submission" date="2024-05" db="EMBL/GenBank/DDBJ databases">
        <title>Culex pipiens pipiens assembly and annotation.</title>
        <authorList>
            <person name="Alout H."/>
            <person name="Durand T."/>
        </authorList>
    </citation>
    <scope>NUCLEOTIDE SEQUENCE [LARGE SCALE GENOMIC DNA]</scope>
    <source>
        <strain evidence="8">HA-2024</strain>
        <tissue evidence="8">Whole body</tissue>
    </source>
</reference>
<comment type="caution">
    <text evidence="8">The sequence shown here is derived from an EMBL/GenBank/DDBJ whole genome shotgun (WGS) entry which is preliminary data.</text>
</comment>
<dbReference type="Pfam" id="PF03388">
    <property type="entry name" value="Lectin_leg-like"/>
    <property type="match status" value="1"/>
</dbReference>
<dbReference type="PANTHER" id="PTHR12223">
    <property type="entry name" value="VESICULAR MANNOSE-BINDING LECTIN"/>
    <property type="match status" value="1"/>
</dbReference>
<dbReference type="Proteomes" id="UP001562425">
    <property type="component" value="Unassembled WGS sequence"/>
</dbReference>
<dbReference type="InterPro" id="IPR013320">
    <property type="entry name" value="ConA-like_dom_sf"/>
</dbReference>
<keyword evidence="2" id="KW-0812">Transmembrane</keyword>
<proteinExistence type="predicted"/>
<evidence type="ECO:0000256" key="3">
    <source>
        <dbReference type="ARBA" id="ARBA00022729"/>
    </source>
</evidence>
<evidence type="ECO:0000256" key="5">
    <source>
        <dbReference type="ARBA" id="ARBA00023136"/>
    </source>
</evidence>
<dbReference type="SUPFAM" id="SSF49899">
    <property type="entry name" value="Concanavalin A-like lectins/glucanases"/>
    <property type="match status" value="1"/>
</dbReference>
<evidence type="ECO:0000256" key="4">
    <source>
        <dbReference type="ARBA" id="ARBA00022989"/>
    </source>
</evidence>